<feature type="compositionally biased region" description="Basic residues" evidence="1">
    <location>
        <begin position="38"/>
        <end position="47"/>
    </location>
</feature>
<gene>
    <name evidence="2" type="ORF">UFOPK2579_02317</name>
</gene>
<protein>
    <submittedName>
        <fullName evidence="2">Unannotated protein</fullName>
    </submittedName>
</protein>
<evidence type="ECO:0000313" key="2">
    <source>
        <dbReference type="EMBL" id="CAB4726355.1"/>
    </source>
</evidence>
<sequence length="277" mass="29656">MGVRHQQQDHPGGLGELGQAQGGRRHRTEHGPHLGLGHQHRAQRRGRSPVGALSGLEDDLGGGAVEQPSSDPLEQSLADPAGRGLLVVVPGDARGGQLVDVGEDQLGELDEHEPVDAVAHGRRGELAPRDPSADPVRRQQRVGRATAASLAPAELVGALDGGSRRGRHVGATASAGQRQEPAERQLHGVADGLAHRPAERVGVARHPVDDLGHHLVGDRRQHRAHLAHRPRGELDRVPGRLPRDPTHHGDLLCCLRTSKWRGFTSLTQDFTPQVEPH</sequence>
<dbReference type="EMBL" id="CAEZXR010000333">
    <property type="protein sequence ID" value="CAB4726355.1"/>
    <property type="molecule type" value="Genomic_DNA"/>
</dbReference>
<accession>A0A6J6RUY9</accession>
<feature type="region of interest" description="Disordered" evidence="1">
    <location>
        <begin position="1"/>
        <end position="77"/>
    </location>
</feature>
<evidence type="ECO:0000256" key="1">
    <source>
        <dbReference type="SAM" id="MobiDB-lite"/>
    </source>
</evidence>
<feature type="region of interest" description="Disordered" evidence="1">
    <location>
        <begin position="158"/>
        <end position="179"/>
    </location>
</feature>
<reference evidence="2" key="1">
    <citation type="submission" date="2020-05" db="EMBL/GenBank/DDBJ databases">
        <authorList>
            <person name="Chiriac C."/>
            <person name="Salcher M."/>
            <person name="Ghai R."/>
            <person name="Kavagutti S V."/>
        </authorList>
    </citation>
    <scope>NUCLEOTIDE SEQUENCE</scope>
</reference>
<name>A0A6J6RUY9_9ZZZZ</name>
<feature type="region of interest" description="Disordered" evidence="1">
    <location>
        <begin position="222"/>
        <end position="242"/>
    </location>
</feature>
<dbReference type="AlphaFoldDB" id="A0A6J6RUY9"/>
<organism evidence="2">
    <name type="scientific">freshwater metagenome</name>
    <dbReference type="NCBI Taxonomy" id="449393"/>
    <lineage>
        <taxon>unclassified sequences</taxon>
        <taxon>metagenomes</taxon>
        <taxon>ecological metagenomes</taxon>
    </lineage>
</organism>
<proteinExistence type="predicted"/>
<feature type="compositionally biased region" description="Basic and acidic residues" evidence="1">
    <location>
        <begin position="230"/>
        <end position="242"/>
    </location>
</feature>